<proteinExistence type="predicted"/>
<organism evidence="2">
    <name type="scientific">Pseudomonas fluorescens (strain SBW25)</name>
    <dbReference type="NCBI Taxonomy" id="216595"/>
    <lineage>
        <taxon>Bacteria</taxon>
        <taxon>Pseudomonadati</taxon>
        <taxon>Pseudomonadota</taxon>
        <taxon>Gammaproteobacteria</taxon>
        <taxon>Pseudomonadales</taxon>
        <taxon>Pseudomonadaceae</taxon>
        <taxon>Pseudomonas</taxon>
    </lineage>
</organism>
<dbReference type="AlphaFoldDB" id="A0A0G4E593"/>
<accession>A0A0G4E593</accession>
<keyword evidence="1" id="KW-0472">Membrane</keyword>
<keyword evidence="2" id="KW-0614">Plasmid</keyword>
<reference evidence="2" key="1">
    <citation type="submission" date="2014-12" db="EMBL/GenBank/DDBJ databases">
        <authorList>
            <person name="Hall J."/>
        </authorList>
    </citation>
    <scope>NUCLEOTIDE SEQUENCE [LARGE SCALE GENOMIC DNA]</scope>
    <source>
        <strain evidence="2">SBW25</strain>
        <plasmid evidence="2">pQBR57</plasmid>
    </source>
</reference>
<dbReference type="EMBL" id="LN713926">
    <property type="protein sequence ID" value="CEK42122.1"/>
    <property type="molecule type" value="Genomic_DNA"/>
</dbReference>
<name>A0A0G4E593_PSEFS</name>
<feature type="transmembrane region" description="Helical" evidence="1">
    <location>
        <begin position="24"/>
        <end position="44"/>
    </location>
</feature>
<sequence length="48" mass="5331">MFAGVHAFFEVFIPLADQPEPPMVGLFIVGLMIMGFIMTPLGHWRDGP</sequence>
<protein>
    <submittedName>
        <fullName evidence="2">Uncharacterized protein</fullName>
    </submittedName>
</protein>
<reference evidence="2" key="2">
    <citation type="submission" date="2015-06" db="EMBL/GenBank/DDBJ databases">
        <title>Environmentally co-occuring mercury resistance plasmids are genetically and phenotypically diverse and confer variable context-dependent fitness effects.</title>
        <authorList>
            <person name="Hall J.P.J."/>
            <person name="Harrison E."/>
            <person name="Lilley A.K."/>
            <person name="Paterson S."/>
            <person name="Spiers A.J."/>
            <person name="Brockhurst M.A."/>
        </authorList>
    </citation>
    <scope>NUCLEOTIDE SEQUENCE [LARGE SCALE GENOMIC DNA]</scope>
    <source>
        <strain evidence="2">SBW25</strain>
        <plasmid evidence="2">pQBR57</plasmid>
    </source>
</reference>
<geneLocation type="plasmid" evidence="2">
    <name>pQBR57</name>
</geneLocation>
<evidence type="ECO:0000256" key="1">
    <source>
        <dbReference type="SAM" id="Phobius"/>
    </source>
</evidence>
<keyword evidence="1" id="KW-0812">Transmembrane</keyword>
<evidence type="ECO:0000313" key="2">
    <source>
        <dbReference type="EMBL" id="CEK42122.1"/>
    </source>
</evidence>
<gene>
    <name evidence="2" type="ORF">PQBR57_0169</name>
</gene>
<keyword evidence="1" id="KW-1133">Transmembrane helix</keyword>